<evidence type="ECO:0000313" key="2">
    <source>
        <dbReference type="Proteomes" id="UP001497680"/>
    </source>
</evidence>
<sequence>MASLKRKRFADHESAPQPRRATRQHPAAPEEHQLRSGRVRAHTIVKAAVSQVESVGRRRRSDSSKTTRNTATDTNTKATVKKKESKENIQPQEDGIEEKTNTSKPSAEARTAPTATATTAVRITTGSPPPQTRLVPPSHKPSLHQTPRSTHTAATEKTTTPKRPISSPSKPPVPPGTPRSDRNIDKVVLGNICFKAWYPSYYGKEVLGDASSGNNGAKENKDGGGGKIGRIGGGKRAGLPPPMLDRLYVCPCCFKYSKELVTWWEHVRCCETSFEMPGRKVYTHPKGSRTARRLFAGAEVTEKGRGRGRKKSDTAAAESAVNGVMKDEGEWSVWEVDGEKDRLFCQNLSLFAKLFLDNKSVFFDVTGFNYFLLVYTPPPSTTQPPPSLTSNPPQPPAQTTGTEPSHQLPATSPSDEPRSRPQVVGFFSKEKLSWDNNNLACILVFPPWQRKGLGALLMGVSYEISRREDVLGGPEKPISELGRRGYKRYWAGEIARWLLEFEAPEMADGLGSGRGGEGEGEADETLVSIEQCSKATWIVPEDCLAVLREMGVVEDAGLGPAEVLGTADAERRSTSGGAADPDAEVEVKEVPMVPRVRVDKAAVRRWVVEHKIDLTRACDPDGFVEGYAVKGSESEEMDEA</sequence>
<evidence type="ECO:0000313" key="1">
    <source>
        <dbReference type="EMBL" id="KAI6082996.1"/>
    </source>
</evidence>
<dbReference type="EMBL" id="MU394359">
    <property type="protein sequence ID" value="KAI6082996.1"/>
    <property type="molecule type" value="Genomic_DNA"/>
</dbReference>
<protein>
    <submittedName>
        <fullName evidence="1">Acyl-CoA N-acyltransferase</fullName>
    </submittedName>
</protein>
<organism evidence="1 2">
    <name type="scientific">Hypoxylon rubiginosum</name>
    <dbReference type="NCBI Taxonomy" id="110542"/>
    <lineage>
        <taxon>Eukaryota</taxon>
        <taxon>Fungi</taxon>
        <taxon>Dikarya</taxon>
        <taxon>Ascomycota</taxon>
        <taxon>Pezizomycotina</taxon>
        <taxon>Sordariomycetes</taxon>
        <taxon>Xylariomycetidae</taxon>
        <taxon>Xylariales</taxon>
        <taxon>Hypoxylaceae</taxon>
        <taxon>Hypoxylon</taxon>
    </lineage>
</organism>
<keyword evidence="2" id="KW-1185">Reference proteome</keyword>
<proteinExistence type="predicted"/>
<name>A0ACC0CRB9_9PEZI</name>
<comment type="caution">
    <text evidence="1">The sequence shown here is derived from an EMBL/GenBank/DDBJ whole genome shotgun (WGS) entry which is preliminary data.</text>
</comment>
<accession>A0ACC0CRB9</accession>
<gene>
    <name evidence="1" type="ORF">F4821DRAFT_201768</name>
</gene>
<dbReference type="Proteomes" id="UP001497680">
    <property type="component" value="Unassembled WGS sequence"/>
</dbReference>
<reference evidence="1 2" key="1">
    <citation type="journal article" date="2022" name="New Phytol.">
        <title>Ecological generalism drives hyperdiversity of secondary metabolite gene clusters in xylarialean endophytes.</title>
        <authorList>
            <person name="Franco M.E.E."/>
            <person name="Wisecaver J.H."/>
            <person name="Arnold A.E."/>
            <person name="Ju Y.M."/>
            <person name="Slot J.C."/>
            <person name="Ahrendt S."/>
            <person name="Moore L.P."/>
            <person name="Eastman K.E."/>
            <person name="Scott K."/>
            <person name="Konkel Z."/>
            <person name="Mondo S.J."/>
            <person name="Kuo A."/>
            <person name="Hayes R.D."/>
            <person name="Haridas S."/>
            <person name="Andreopoulos B."/>
            <person name="Riley R."/>
            <person name="LaButti K."/>
            <person name="Pangilinan J."/>
            <person name="Lipzen A."/>
            <person name="Amirebrahimi M."/>
            <person name="Yan J."/>
            <person name="Adam C."/>
            <person name="Keymanesh K."/>
            <person name="Ng V."/>
            <person name="Louie K."/>
            <person name="Northen T."/>
            <person name="Drula E."/>
            <person name="Henrissat B."/>
            <person name="Hsieh H.M."/>
            <person name="Youens-Clark K."/>
            <person name="Lutzoni F."/>
            <person name="Miadlikowska J."/>
            <person name="Eastwood D.C."/>
            <person name="Hamelin R.C."/>
            <person name="Grigoriev I.V."/>
            <person name="U'Ren J.M."/>
        </authorList>
    </citation>
    <scope>NUCLEOTIDE SEQUENCE [LARGE SCALE GENOMIC DNA]</scope>
    <source>
        <strain evidence="1 2">ER1909</strain>
    </source>
</reference>